<reference evidence="2" key="2">
    <citation type="submission" date="2024-04" db="EMBL/GenBank/DDBJ databases">
        <authorList>
            <person name="Chen Y."/>
            <person name="Shah S."/>
            <person name="Dougan E. K."/>
            <person name="Thang M."/>
            <person name="Chan C."/>
        </authorList>
    </citation>
    <scope>NUCLEOTIDE SEQUENCE [LARGE SCALE GENOMIC DNA]</scope>
</reference>
<reference evidence="1" key="1">
    <citation type="submission" date="2022-10" db="EMBL/GenBank/DDBJ databases">
        <authorList>
            <person name="Chen Y."/>
            <person name="Dougan E. K."/>
            <person name="Chan C."/>
            <person name="Rhodes N."/>
            <person name="Thang M."/>
        </authorList>
    </citation>
    <scope>NUCLEOTIDE SEQUENCE</scope>
</reference>
<proteinExistence type="predicted"/>
<evidence type="ECO:0000313" key="3">
    <source>
        <dbReference type="Proteomes" id="UP001152797"/>
    </source>
</evidence>
<comment type="caution">
    <text evidence="1">The sequence shown here is derived from an EMBL/GenBank/DDBJ whole genome shotgun (WGS) entry which is preliminary data.</text>
</comment>
<dbReference type="EMBL" id="CAMXCT010000148">
    <property type="protein sequence ID" value="CAI3974654.1"/>
    <property type="molecule type" value="Genomic_DNA"/>
</dbReference>
<name>A0A9P1BJR4_9DINO</name>
<dbReference type="Proteomes" id="UP001152797">
    <property type="component" value="Unassembled WGS sequence"/>
</dbReference>
<dbReference type="EMBL" id="CAMXCT030000148">
    <property type="protein sequence ID" value="CAL4761966.1"/>
    <property type="molecule type" value="Genomic_DNA"/>
</dbReference>
<dbReference type="EMBL" id="CAMXCT020000148">
    <property type="protein sequence ID" value="CAL1128029.1"/>
    <property type="molecule type" value="Genomic_DNA"/>
</dbReference>
<keyword evidence="3" id="KW-1185">Reference proteome</keyword>
<organism evidence="1">
    <name type="scientific">Cladocopium goreaui</name>
    <dbReference type="NCBI Taxonomy" id="2562237"/>
    <lineage>
        <taxon>Eukaryota</taxon>
        <taxon>Sar</taxon>
        <taxon>Alveolata</taxon>
        <taxon>Dinophyceae</taxon>
        <taxon>Suessiales</taxon>
        <taxon>Symbiodiniaceae</taxon>
        <taxon>Cladocopium</taxon>
    </lineage>
</organism>
<dbReference type="AlphaFoldDB" id="A0A9P1BJR4"/>
<evidence type="ECO:0000313" key="2">
    <source>
        <dbReference type="EMBL" id="CAL1128029.1"/>
    </source>
</evidence>
<protein>
    <submittedName>
        <fullName evidence="1">Uncharacterized protein</fullName>
    </submittedName>
</protein>
<sequence length="302" mass="34396">MGQGESKQPVVGFSPSGFLVTQEEMNEIITSCTEHAAGLQAASTLTEEQQKTLRKRCQVMYALVDGVKLDALLNYNKWKDKFELLQNQVKASEEIPAQVLSILMLWYGLPSALKDVDLDDLFKKIPDEKNAITNFADKTGLSVMMKLGKGVYTACKQGRRTFLENLDDGMTEIQRLLTQPTPQEQHELYQLLNHDIAENDLVFHKLRLAMKGRLDAMIAGHCFAATGWYFSYTPNPMKSKEPTLKVGMFATVWTEYKCQCIVEEGVNLSEELFWQMVPDKPGRTKRIEGEHGQFKVHYDLYR</sequence>
<evidence type="ECO:0000313" key="1">
    <source>
        <dbReference type="EMBL" id="CAI3974654.1"/>
    </source>
</evidence>
<gene>
    <name evidence="1" type="ORF">C1SCF055_LOCUS3041</name>
</gene>
<accession>A0A9P1BJR4</accession>